<evidence type="ECO:0000259" key="11">
    <source>
        <dbReference type="Pfam" id="PF15985"/>
    </source>
</evidence>
<dbReference type="GO" id="GO:0071034">
    <property type="term" value="P:CUT catabolic process"/>
    <property type="evidence" value="ECO:0007669"/>
    <property type="project" value="TreeGrafter"/>
</dbReference>
<dbReference type="SUPFAM" id="SSF54791">
    <property type="entry name" value="Eukaryotic type KH-domain (KH-domain type I)"/>
    <property type="match status" value="1"/>
</dbReference>
<dbReference type="Pfam" id="PF21262">
    <property type="entry name" value="RRP40_S1"/>
    <property type="match status" value="1"/>
</dbReference>
<reference evidence="12 13" key="1">
    <citation type="journal article" date="2023" name="Genes (Basel)">
        <title>Chromosome-Level Genome Assembly and Circadian Gene Repertoire of the Patagonia Blennie Eleginops maclovinus-The Closest Ancestral Proxy of Antarctic Cryonotothenioids.</title>
        <authorList>
            <person name="Cheng C.C."/>
            <person name="Rivera-Colon A.G."/>
            <person name="Minhas B.F."/>
            <person name="Wilson L."/>
            <person name="Rayamajhi N."/>
            <person name="Vargas-Chacoff L."/>
            <person name="Catchen J.M."/>
        </authorList>
    </citation>
    <scope>NUCLEOTIDE SEQUENCE [LARGE SCALE GENOMIC DNA]</scope>
    <source>
        <strain evidence="12">JMC-PN-2008</strain>
    </source>
</reference>
<evidence type="ECO:0000256" key="2">
    <source>
        <dbReference type="ARBA" id="ARBA00004604"/>
    </source>
</evidence>
<evidence type="ECO:0000256" key="9">
    <source>
        <dbReference type="ARBA" id="ARBA00030615"/>
    </source>
</evidence>
<comment type="caution">
    <text evidence="12">The sequence shown here is derived from an EMBL/GenBank/DDBJ whole genome shotgun (WGS) entry which is preliminary data.</text>
</comment>
<dbReference type="AlphaFoldDB" id="A0AAN8ARD4"/>
<evidence type="ECO:0000256" key="8">
    <source>
        <dbReference type="ARBA" id="ARBA00023242"/>
    </source>
</evidence>
<keyword evidence="6" id="KW-0271">Exosome</keyword>
<dbReference type="GO" id="GO:0034475">
    <property type="term" value="P:U4 snRNA 3'-end processing"/>
    <property type="evidence" value="ECO:0007669"/>
    <property type="project" value="TreeGrafter"/>
</dbReference>
<dbReference type="Proteomes" id="UP001346869">
    <property type="component" value="Unassembled WGS sequence"/>
</dbReference>
<dbReference type="InterPro" id="IPR004088">
    <property type="entry name" value="KH_dom_type_1"/>
</dbReference>
<evidence type="ECO:0000256" key="6">
    <source>
        <dbReference type="ARBA" id="ARBA00022835"/>
    </source>
</evidence>
<dbReference type="PANTHER" id="PTHR21321:SF1">
    <property type="entry name" value="EXOSOME COMPLEX COMPONENT RRP40"/>
    <property type="match status" value="1"/>
</dbReference>
<dbReference type="GO" id="GO:0071051">
    <property type="term" value="P:poly(A)-dependent snoRNA 3'-end processing"/>
    <property type="evidence" value="ECO:0007669"/>
    <property type="project" value="TreeGrafter"/>
</dbReference>
<keyword evidence="4" id="KW-0963">Cytoplasm</keyword>
<dbReference type="FunFam" id="3.30.1370.10:FF:000038">
    <property type="entry name" value="exosome complex component RRP40"/>
    <property type="match status" value="1"/>
</dbReference>
<evidence type="ECO:0000256" key="1">
    <source>
        <dbReference type="ARBA" id="ARBA00004496"/>
    </source>
</evidence>
<dbReference type="GO" id="GO:0003723">
    <property type="term" value="F:RNA binding"/>
    <property type="evidence" value="ECO:0007669"/>
    <property type="project" value="UniProtKB-KW"/>
</dbReference>
<comment type="similarity">
    <text evidence="3">Belongs to the RRP40 family.</text>
</comment>
<evidence type="ECO:0000256" key="5">
    <source>
        <dbReference type="ARBA" id="ARBA00022552"/>
    </source>
</evidence>
<dbReference type="InterPro" id="IPR012340">
    <property type="entry name" value="NA-bd_OB-fold"/>
</dbReference>
<dbReference type="GO" id="GO:0071035">
    <property type="term" value="P:nuclear polyadenylation-dependent rRNA catabolic process"/>
    <property type="evidence" value="ECO:0007669"/>
    <property type="project" value="TreeGrafter"/>
</dbReference>
<evidence type="ECO:0000313" key="13">
    <source>
        <dbReference type="Proteomes" id="UP001346869"/>
    </source>
</evidence>
<dbReference type="CDD" id="cd22526">
    <property type="entry name" value="KH-I_Rrp40"/>
    <property type="match status" value="1"/>
</dbReference>
<evidence type="ECO:0000256" key="7">
    <source>
        <dbReference type="ARBA" id="ARBA00022884"/>
    </source>
</evidence>
<proteinExistence type="inferred from homology"/>
<dbReference type="InterPro" id="IPR036612">
    <property type="entry name" value="KH_dom_type_1_sf"/>
</dbReference>
<dbReference type="PANTHER" id="PTHR21321">
    <property type="entry name" value="PNAS-3 RELATED"/>
    <property type="match status" value="1"/>
</dbReference>
<evidence type="ECO:0000256" key="4">
    <source>
        <dbReference type="ARBA" id="ARBA00022490"/>
    </source>
</evidence>
<dbReference type="GO" id="GO:0000177">
    <property type="term" value="C:cytoplasmic exosome (RNase complex)"/>
    <property type="evidence" value="ECO:0007669"/>
    <property type="project" value="TreeGrafter"/>
</dbReference>
<dbReference type="GO" id="GO:0000467">
    <property type="term" value="P:exonucleolytic trimming to generate mature 3'-end of 5.8S rRNA from tricistronic rRNA transcript (SSU-rRNA, 5.8S rRNA, LSU-rRNA)"/>
    <property type="evidence" value="ECO:0007669"/>
    <property type="project" value="TreeGrafter"/>
</dbReference>
<reference evidence="12 13" key="2">
    <citation type="journal article" date="2023" name="Mol. Biol. Evol.">
        <title>Genomics of Secondarily Temperate Adaptation in the Only Non-Antarctic Icefish.</title>
        <authorList>
            <person name="Rivera-Colon A.G."/>
            <person name="Rayamajhi N."/>
            <person name="Minhas B.F."/>
            <person name="Madrigal G."/>
            <person name="Bilyk K.T."/>
            <person name="Yoon V."/>
            <person name="Hune M."/>
            <person name="Gregory S."/>
            <person name="Cheng C.H.C."/>
            <person name="Catchen J.M."/>
        </authorList>
    </citation>
    <scope>NUCLEOTIDE SEQUENCE [LARGE SCALE GENOMIC DNA]</scope>
    <source>
        <strain evidence="12">JMC-PN-2008</strain>
    </source>
</reference>
<dbReference type="SUPFAM" id="SSF110324">
    <property type="entry name" value="Ribosomal L27 protein-like"/>
    <property type="match status" value="1"/>
</dbReference>
<keyword evidence="8" id="KW-0539">Nucleus</keyword>
<dbReference type="EMBL" id="JAUZQC010000010">
    <property type="protein sequence ID" value="KAK5864293.1"/>
    <property type="molecule type" value="Genomic_DNA"/>
</dbReference>
<dbReference type="GO" id="GO:0005730">
    <property type="term" value="C:nucleolus"/>
    <property type="evidence" value="ECO:0007669"/>
    <property type="project" value="UniProtKB-SubCell"/>
</dbReference>
<dbReference type="Gene3D" id="2.40.50.100">
    <property type="match status" value="1"/>
</dbReference>
<dbReference type="InterPro" id="IPR026699">
    <property type="entry name" value="Exosome_RNA_bind1/RRP40/RRP4"/>
</dbReference>
<comment type="subcellular location">
    <subcellularLocation>
        <location evidence="1">Cytoplasm</location>
    </subcellularLocation>
    <subcellularLocation>
        <location evidence="2">Nucleus</location>
        <location evidence="2">Nucleolus</location>
    </subcellularLocation>
</comment>
<keyword evidence="7" id="KW-0694">RNA-binding</keyword>
<dbReference type="GO" id="GO:0010468">
    <property type="term" value="P:regulation of gene expression"/>
    <property type="evidence" value="ECO:0007669"/>
    <property type="project" value="UniProtKB-ARBA"/>
</dbReference>
<name>A0AAN8ARD4_ELEMC</name>
<dbReference type="CDD" id="cd05790">
    <property type="entry name" value="S1_Rrp40"/>
    <property type="match status" value="1"/>
</dbReference>
<feature type="domain" description="K Homology" evidence="11">
    <location>
        <begin position="165"/>
        <end position="213"/>
    </location>
</feature>
<sequence length="245" mass="26818">MFSGLREKVGQVLVPGDEFCLEIPETLSLSEPMKPEKVLLGPGLKRKGDRKLLVVKSGVLRHKQPHVFWVENQQRRYVPARGETVIGIITVKSGDVFKVDVGGSEQASLSYLAFEGATKRNRPNVQVGDLVFAQFSVANQHMEPELVCVDSAGRANGMGVFGAGGLLFSVSLGLIRRLLRPRSDVLSDLQKLLPCELVVGMNGRLWARASSVQQTLVVSNLLQSCDTMSPPQRQQLFRRAAQGAL</sequence>
<dbReference type="Pfam" id="PF15985">
    <property type="entry name" value="KH_6"/>
    <property type="match status" value="1"/>
</dbReference>
<organism evidence="12 13">
    <name type="scientific">Eleginops maclovinus</name>
    <name type="common">Patagonian blennie</name>
    <name type="synonym">Eleginus maclovinus</name>
    <dbReference type="NCBI Taxonomy" id="56733"/>
    <lineage>
        <taxon>Eukaryota</taxon>
        <taxon>Metazoa</taxon>
        <taxon>Chordata</taxon>
        <taxon>Craniata</taxon>
        <taxon>Vertebrata</taxon>
        <taxon>Euteleostomi</taxon>
        <taxon>Actinopterygii</taxon>
        <taxon>Neopterygii</taxon>
        <taxon>Teleostei</taxon>
        <taxon>Neoteleostei</taxon>
        <taxon>Acanthomorphata</taxon>
        <taxon>Eupercaria</taxon>
        <taxon>Perciformes</taxon>
        <taxon>Notothenioidei</taxon>
        <taxon>Eleginopidae</taxon>
        <taxon>Eleginops</taxon>
    </lineage>
</organism>
<protein>
    <recommendedName>
        <fullName evidence="10">Exosome complex component RRP40</fullName>
    </recommendedName>
    <alternativeName>
        <fullName evidence="9">Ribosomal RNA-processing protein 40</fullName>
    </alternativeName>
</protein>
<evidence type="ECO:0000256" key="10">
    <source>
        <dbReference type="ARBA" id="ARBA00069899"/>
    </source>
</evidence>
<dbReference type="InterPro" id="IPR037319">
    <property type="entry name" value="Rrp40_S1"/>
</dbReference>
<keyword evidence="13" id="KW-1185">Reference proteome</keyword>
<dbReference type="Gene3D" id="3.30.1370.10">
    <property type="entry name" value="K Homology domain, type 1"/>
    <property type="match status" value="1"/>
</dbReference>
<keyword evidence="5" id="KW-0698">rRNA processing</keyword>
<dbReference type="InterPro" id="IPR049469">
    <property type="entry name" value="RRP40_KH-I"/>
</dbReference>
<evidence type="ECO:0000313" key="12">
    <source>
        <dbReference type="EMBL" id="KAK5864293.1"/>
    </source>
</evidence>
<accession>A0AAN8ARD4</accession>
<dbReference type="SUPFAM" id="SSF50249">
    <property type="entry name" value="Nucleic acid-binding proteins"/>
    <property type="match status" value="1"/>
</dbReference>
<dbReference type="GO" id="GO:0071038">
    <property type="term" value="P:TRAMP-dependent tRNA surveillance pathway"/>
    <property type="evidence" value="ECO:0007669"/>
    <property type="project" value="TreeGrafter"/>
</dbReference>
<dbReference type="GO" id="GO:0000176">
    <property type="term" value="C:nuclear exosome (RNase complex)"/>
    <property type="evidence" value="ECO:0007669"/>
    <property type="project" value="TreeGrafter"/>
</dbReference>
<dbReference type="Gene3D" id="2.40.50.140">
    <property type="entry name" value="Nucleic acid-binding proteins"/>
    <property type="match status" value="1"/>
</dbReference>
<dbReference type="FunFam" id="2.40.50.140:FF:000112">
    <property type="entry name" value="Exosome complex component RRP40"/>
    <property type="match status" value="1"/>
</dbReference>
<evidence type="ECO:0000256" key="3">
    <source>
        <dbReference type="ARBA" id="ARBA00007841"/>
    </source>
</evidence>
<gene>
    <name evidence="12" type="ORF">PBY51_015546</name>
</gene>